<dbReference type="AlphaFoldDB" id="A0A1D3L1S5"/>
<dbReference type="RefSeq" id="WP_071906670.1">
    <property type="nucleotide sequence ID" value="NZ_LT607756.1"/>
</dbReference>
<dbReference type="GO" id="GO:0003700">
    <property type="term" value="F:DNA-binding transcription factor activity"/>
    <property type="evidence" value="ECO:0007669"/>
    <property type="project" value="InterPro"/>
</dbReference>
<dbReference type="InterPro" id="IPR001845">
    <property type="entry name" value="HTH_ArsR_DNA-bd_dom"/>
</dbReference>
<dbReference type="PANTHER" id="PTHR38600:SF1">
    <property type="entry name" value="TRANSCRIPTIONAL REGULATORY PROTEIN"/>
    <property type="match status" value="1"/>
</dbReference>
<proteinExistence type="predicted"/>
<accession>A0A1D3L1S5</accession>
<organism evidence="2 3">
    <name type="scientific">Methanobacterium congolense</name>
    <dbReference type="NCBI Taxonomy" id="118062"/>
    <lineage>
        <taxon>Archaea</taxon>
        <taxon>Methanobacteriati</taxon>
        <taxon>Methanobacteriota</taxon>
        <taxon>Methanomada group</taxon>
        <taxon>Methanobacteria</taxon>
        <taxon>Methanobacteriales</taxon>
        <taxon>Methanobacteriaceae</taxon>
        <taxon>Methanobacterium</taxon>
    </lineage>
</organism>
<dbReference type="KEGG" id="mcub:MCBB_0958"/>
<dbReference type="CDD" id="cd00090">
    <property type="entry name" value="HTH_ARSR"/>
    <property type="match status" value="1"/>
</dbReference>
<sequence length="95" mass="11277">MKRVLWYLIAGSRGGKNRARIIEALHDRPYNVNQLSQELDLDYKTIQHHIKVLADHSIIVNSEGERKYGEMIFLSDRMEDNYPLFLEIMSKMRKK</sequence>
<dbReference type="InterPro" id="IPR036388">
    <property type="entry name" value="WH-like_DNA-bd_sf"/>
</dbReference>
<dbReference type="OrthoDB" id="35765at2157"/>
<dbReference type="InterPro" id="IPR036390">
    <property type="entry name" value="WH_DNA-bd_sf"/>
</dbReference>
<protein>
    <submittedName>
        <fullName evidence="2">Transcriptional regulator</fullName>
    </submittedName>
</protein>
<dbReference type="Gene3D" id="1.10.10.10">
    <property type="entry name" value="Winged helix-like DNA-binding domain superfamily/Winged helix DNA-binding domain"/>
    <property type="match status" value="1"/>
</dbReference>
<dbReference type="STRING" id="118062.MCBB_0958"/>
<evidence type="ECO:0000313" key="2">
    <source>
        <dbReference type="EMBL" id="SCG85518.1"/>
    </source>
</evidence>
<evidence type="ECO:0000259" key="1">
    <source>
        <dbReference type="Pfam" id="PF01022"/>
    </source>
</evidence>
<dbReference type="InterPro" id="IPR011991">
    <property type="entry name" value="ArsR-like_HTH"/>
</dbReference>
<dbReference type="SUPFAM" id="SSF46785">
    <property type="entry name" value="Winged helix' DNA-binding domain"/>
    <property type="match status" value="1"/>
</dbReference>
<name>A0A1D3L1S5_9EURY</name>
<feature type="domain" description="HTH arsR-type" evidence="1">
    <location>
        <begin position="16"/>
        <end position="55"/>
    </location>
</feature>
<dbReference type="GeneID" id="30411805"/>
<dbReference type="Pfam" id="PF01022">
    <property type="entry name" value="HTH_5"/>
    <property type="match status" value="1"/>
</dbReference>
<evidence type="ECO:0000313" key="3">
    <source>
        <dbReference type="Proteomes" id="UP000094707"/>
    </source>
</evidence>
<dbReference type="EMBL" id="LT607756">
    <property type="protein sequence ID" value="SCG85518.1"/>
    <property type="molecule type" value="Genomic_DNA"/>
</dbReference>
<reference evidence="2 3" key="1">
    <citation type="submission" date="2016-08" db="EMBL/GenBank/DDBJ databases">
        <authorList>
            <person name="Seilhamer J.J."/>
        </authorList>
    </citation>
    <scope>NUCLEOTIDE SEQUENCE [LARGE SCALE GENOMIC DNA]</scope>
    <source>
        <strain evidence="2">Buetzberg</strain>
    </source>
</reference>
<dbReference type="PANTHER" id="PTHR38600">
    <property type="entry name" value="TRANSCRIPTIONAL REGULATORY PROTEIN"/>
    <property type="match status" value="1"/>
</dbReference>
<gene>
    <name evidence="2" type="ORF">MCBB_0958</name>
</gene>
<keyword evidence="3" id="KW-1185">Reference proteome</keyword>
<dbReference type="Proteomes" id="UP000094707">
    <property type="component" value="Chromosome I"/>
</dbReference>